<dbReference type="InterPro" id="IPR010064">
    <property type="entry name" value="HK97-gp10_tail"/>
</dbReference>
<proteinExistence type="predicted"/>
<organism evidence="1 2">
    <name type="scientific">Nitrososphaeria virus YSH_922147</name>
    <dbReference type="NCBI Taxonomy" id="3071323"/>
    <lineage>
        <taxon>Viruses</taxon>
        <taxon>Duplodnaviria</taxon>
        <taxon>Heunggongvirae</taxon>
        <taxon>Uroviricota</taxon>
        <taxon>Caudoviricetes</taxon>
        <taxon>Juravirales</taxon>
        <taxon>Yangangviridae</taxon>
        <taxon>Mathaucavirus</taxon>
        <taxon>Mathaucavirus yangshanense</taxon>
    </lineage>
</organism>
<dbReference type="Pfam" id="PF04883">
    <property type="entry name" value="HK97-gp10_like"/>
    <property type="match status" value="1"/>
</dbReference>
<dbReference type="Proteomes" id="UP001156973">
    <property type="component" value="Segment"/>
</dbReference>
<dbReference type="KEGG" id="vg:80544998"/>
<name>A0A976UAS5_9CAUD</name>
<sequence>MEFDFEIKGIKDNDELLNYIKENIDEYSNEMLKLLGESIIAEARSNLQNNTNINSGSLLASIRILDEDDNTIIIGSDLDYAGYIEYGRGPIHPKDPDGWLHWIDKSTGKDVFAKFAKATEPMPFMEPAIISQTSKFPDVFILNFIEELKKL</sequence>
<reference evidence="1 2" key="1">
    <citation type="submission" date="2022-05" db="EMBL/GenBank/DDBJ databases">
        <title>Diverse viruses of marine archaea discovered using metagenomics.</title>
        <authorList>
            <person name="Zhou Y."/>
        </authorList>
    </citation>
    <scope>NUCLEOTIDE SEQUENCE [LARGE SCALE GENOMIC DNA]</scope>
    <source>
        <strain evidence="1">YSH_922147</strain>
    </source>
</reference>
<dbReference type="EMBL" id="ON649701">
    <property type="protein sequence ID" value="UVF62447.1"/>
    <property type="molecule type" value="Genomic_DNA"/>
</dbReference>
<accession>A0A976UAS5</accession>
<evidence type="ECO:0000313" key="2">
    <source>
        <dbReference type="Proteomes" id="UP001156973"/>
    </source>
</evidence>
<evidence type="ECO:0000313" key="1">
    <source>
        <dbReference type="EMBL" id="UVF62447.1"/>
    </source>
</evidence>
<protein>
    <submittedName>
        <fullName evidence="1">Neck protein</fullName>
    </submittedName>
</protein>
<keyword evidence="2" id="KW-1185">Reference proteome</keyword>